<keyword evidence="3" id="KW-1185">Reference proteome</keyword>
<dbReference type="Proteomes" id="UP000195570">
    <property type="component" value="Unassembled WGS sequence"/>
</dbReference>
<gene>
    <name evidence="2" type="ORF">TEOVI_000646800</name>
</gene>
<keyword evidence="1" id="KW-0732">Signal</keyword>
<proteinExistence type="predicted"/>
<feature type="signal peptide" evidence="1">
    <location>
        <begin position="1"/>
        <end position="23"/>
    </location>
</feature>
<evidence type="ECO:0000256" key="1">
    <source>
        <dbReference type="SAM" id="SignalP"/>
    </source>
</evidence>
<evidence type="ECO:0000313" key="3">
    <source>
        <dbReference type="Proteomes" id="UP000195570"/>
    </source>
</evidence>
<reference evidence="2" key="1">
    <citation type="submission" date="2016-09" db="EMBL/GenBank/DDBJ databases">
        <authorList>
            <person name="Hebert L."/>
            <person name="Moumen B."/>
        </authorList>
    </citation>
    <scope>NUCLEOTIDE SEQUENCE [LARGE SCALE GENOMIC DNA]</scope>
    <source>
        <strain evidence="2">OVI</strain>
    </source>
</reference>
<accession>A0A1G4I7T8</accession>
<dbReference type="VEuPathDB" id="TriTrypDB:TEOVI_000646800"/>
<sequence>MSCLCLFRLMSTSLMYHFPSLVGETPDYCSDDCSLNLICSESTALNHVFLLTYLPNTLFISPAVCPPSFIFYHRYYYYYHYYYSLVLVSGQGCLCSPTNSGICWTSSLEFTTSPLFRNKGILRSHAQRQRLRGACEGQFHTNLPLLFA</sequence>
<dbReference type="EMBL" id="CZPT02000879">
    <property type="protein sequence ID" value="SCU68082.1"/>
    <property type="molecule type" value="Genomic_DNA"/>
</dbReference>
<evidence type="ECO:0000313" key="2">
    <source>
        <dbReference type="EMBL" id="SCU68082.1"/>
    </source>
</evidence>
<feature type="chain" id="PRO_5009235260" evidence="1">
    <location>
        <begin position="24"/>
        <end position="148"/>
    </location>
</feature>
<comment type="caution">
    <text evidence="2">The sequence shown here is derived from an EMBL/GenBank/DDBJ whole genome shotgun (WGS) entry which is preliminary data.</text>
</comment>
<name>A0A1G4I7T8_TRYEQ</name>
<dbReference type="AlphaFoldDB" id="A0A1G4I7T8"/>
<protein>
    <submittedName>
        <fullName evidence="2">Uncharacterized protein</fullName>
    </submittedName>
</protein>
<dbReference type="GeneID" id="92380402"/>
<dbReference type="RefSeq" id="XP_067079313.1">
    <property type="nucleotide sequence ID" value="XM_067223212.1"/>
</dbReference>
<organism evidence="2 3">
    <name type="scientific">Trypanosoma equiperdum</name>
    <dbReference type="NCBI Taxonomy" id="5694"/>
    <lineage>
        <taxon>Eukaryota</taxon>
        <taxon>Discoba</taxon>
        <taxon>Euglenozoa</taxon>
        <taxon>Kinetoplastea</taxon>
        <taxon>Metakinetoplastina</taxon>
        <taxon>Trypanosomatida</taxon>
        <taxon>Trypanosomatidae</taxon>
        <taxon>Trypanosoma</taxon>
    </lineage>
</organism>